<proteinExistence type="predicted"/>
<accession>A0ACC3NI34</accession>
<dbReference type="EMBL" id="JAUTXU010000037">
    <property type="protein sequence ID" value="KAK3717431.1"/>
    <property type="molecule type" value="Genomic_DNA"/>
</dbReference>
<evidence type="ECO:0000313" key="1">
    <source>
        <dbReference type="EMBL" id="KAK3717431.1"/>
    </source>
</evidence>
<name>A0ACC3NI34_9PEZI</name>
<keyword evidence="2" id="KW-1185">Reference proteome</keyword>
<gene>
    <name evidence="1" type="ORF">LTR37_005821</name>
</gene>
<sequence length="230" mass="27195">MAPHPLQQVCHQIRSEFSSFLIKHRGSSIPRVLYVVDYKFHFTLVHLERYPSLHTQSRIMFISDLTTPGAEDMLQLREFGNAFQPTVLNSRNFSNANYAVNGTQYRISFVPPMASLHHRKDDWHKKVHLLALRAHQHGYPAVYHTLMHMFVGMVYWSPADTSVSEHRKEPRLKYFAPTRPKRHAEEVERQSKRRKLVEEGEWEIEEGFDIYGDADEQYEKLLEAWHRIKL</sequence>
<protein>
    <submittedName>
        <fullName evidence="1">Uncharacterized protein</fullName>
    </submittedName>
</protein>
<comment type="caution">
    <text evidence="1">The sequence shown here is derived from an EMBL/GenBank/DDBJ whole genome shotgun (WGS) entry which is preliminary data.</text>
</comment>
<reference evidence="1" key="1">
    <citation type="submission" date="2023-07" db="EMBL/GenBank/DDBJ databases">
        <title>Black Yeasts Isolated from many extreme environments.</title>
        <authorList>
            <person name="Coleine C."/>
            <person name="Stajich J.E."/>
            <person name="Selbmann L."/>
        </authorList>
    </citation>
    <scope>NUCLEOTIDE SEQUENCE</scope>
    <source>
        <strain evidence="1">CCFEE 5714</strain>
    </source>
</reference>
<dbReference type="Proteomes" id="UP001281147">
    <property type="component" value="Unassembled WGS sequence"/>
</dbReference>
<evidence type="ECO:0000313" key="2">
    <source>
        <dbReference type="Proteomes" id="UP001281147"/>
    </source>
</evidence>
<organism evidence="1 2">
    <name type="scientific">Vermiconidia calcicola</name>
    <dbReference type="NCBI Taxonomy" id="1690605"/>
    <lineage>
        <taxon>Eukaryota</taxon>
        <taxon>Fungi</taxon>
        <taxon>Dikarya</taxon>
        <taxon>Ascomycota</taxon>
        <taxon>Pezizomycotina</taxon>
        <taxon>Dothideomycetes</taxon>
        <taxon>Dothideomycetidae</taxon>
        <taxon>Mycosphaerellales</taxon>
        <taxon>Extremaceae</taxon>
        <taxon>Vermiconidia</taxon>
    </lineage>
</organism>